<dbReference type="RefSeq" id="WP_015048684.1">
    <property type="nucleotide sequence ID" value="NC_018868.3"/>
</dbReference>
<organism evidence="1 2">
    <name type="scientific">Simiduia agarivorans (strain DSM 21679 / JCM 13881 / BCRC 17597 / SA1)</name>
    <dbReference type="NCBI Taxonomy" id="1117647"/>
    <lineage>
        <taxon>Bacteria</taxon>
        <taxon>Pseudomonadati</taxon>
        <taxon>Pseudomonadota</taxon>
        <taxon>Gammaproteobacteria</taxon>
        <taxon>Cellvibrionales</taxon>
        <taxon>Cellvibrionaceae</taxon>
        <taxon>Simiduia</taxon>
    </lineage>
</organism>
<reference evidence="1 2" key="1">
    <citation type="journal article" date="2013" name="Genome Announc.">
        <title>Complete genome sequence of Simiduia agarivorans SA1(T), a marine bacterium able to degrade a variety of polysaccharides.</title>
        <authorList>
            <person name="Lin S.Y."/>
            <person name="Shieh W.Y."/>
            <person name="Chen J.S."/>
            <person name="Tang S.L."/>
        </authorList>
    </citation>
    <scope>NUCLEOTIDE SEQUENCE [LARGE SCALE GENOMIC DNA]</scope>
    <source>
        <strain evidence="2">DSM 21679 / JCM 13881 / BCRC 17597 / SA1</strain>
    </source>
</reference>
<keyword evidence="2" id="KW-1185">Reference proteome</keyword>
<dbReference type="Proteomes" id="UP000000466">
    <property type="component" value="Chromosome"/>
</dbReference>
<dbReference type="EMBL" id="CP003746">
    <property type="protein sequence ID" value="AFV00532.1"/>
    <property type="molecule type" value="Genomic_DNA"/>
</dbReference>
<dbReference type="KEGG" id="saga:M5M_17005"/>
<dbReference type="eggNOG" id="COG1262">
    <property type="taxonomic scope" value="Bacteria"/>
</dbReference>
<evidence type="ECO:0000313" key="2">
    <source>
        <dbReference type="Proteomes" id="UP000000466"/>
    </source>
</evidence>
<accession>K4KNA9</accession>
<dbReference type="STRING" id="1117647.M5M_17005"/>
<dbReference type="Pfam" id="PF07277">
    <property type="entry name" value="SapC"/>
    <property type="match status" value="1"/>
</dbReference>
<protein>
    <submittedName>
        <fullName evidence="1">SapC family protein</fullName>
    </submittedName>
</protein>
<evidence type="ECO:0000313" key="1">
    <source>
        <dbReference type="EMBL" id="AFV00532.1"/>
    </source>
</evidence>
<name>K4KNA9_SIMAS</name>
<gene>
    <name evidence="1" type="ordered locus">M5M_17005</name>
</gene>
<dbReference type="OrthoDB" id="8888710at2"/>
<proteinExistence type="predicted"/>
<dbReference type="InterPro" id="IPR010836">
    <property type="entry name" value="SapC"/>
</dbReference>
<dbReference type="HOGENOM" id="CLU_074824_0_0_6"/>
<sequence>MTRAEIIQPTEHAKLRIVRGHGASFGETAHFVPVVAEELRALVLEYPVFIMKDEDTGQFGLNALLGLAPGENLYLRDDGWNASYLPIHIQRQPFLVANTHEGEGKIALDMASSRVSQTEGEPLFDENGNATGYLESMRALLSRLMLGIRATQAFLDKLVELDLIEAKQLTISLPGGEQKRFAGFYSINEQRLQALAPDQLQAFYASGYLQASYLLLASAGNVQKLVAAKVAR</sequence>
<dbReference type="AlphaFoldDB" id="K4KNA9"/>